<dbReference type="RefSeq" id="WP_218930491.1">
    <property type="nucleotide sequence ID" value="NZ_JACAOA010000005.1"/>
</dbReference>
<keyword evidence="3 7" id="KW-0889">Transcription antitermination</keyword>
<dbReference type="InterPro" id="IPR010213">
    <property type="entry name" value="TF_NusA"/>
</dbReference>
<dbReference type="SUPFAM" id="SSF54814">
    <property type="entry name" value="Prokaryotic type KH domain (KH-domain type II)"/>
    <property type="match status" value="2"/>
</dbReference>
<dbReference type="CDD" id="cd04455">
    <property type="entry name" value="S1_NusA"/>
    <property type="match status" value="1"/>
</dbReference>
<dbReference type="AlphaFoldDB" id="A0A839A445"/>
<evidence type="ECO:0000256" key="8">
    <source>
        <dbReference type="SAM" id="MobiDB-lite"/>
    </source>
</evidence>
<evidence type="ECO:0000256" key="7">
    <source>
        <dbReference type="HAMAP-Rule" id="MF_00945"/>
    </source>
</evidence>
<dbReference type="CDD" id="cd02134">
    <property type="entry name" value="KH-II_NusA_rpt1"/>
    <property type="match status" value="1"/>
</dbReference>
<dbReference type="NCBIfam" id="TIGR01953">
    <property type="entry name" value="NusA"/>
    <property type="match status" value="1"/>
</dbReference>
<dbReference type="SUPFAM" id="SSF50249">
    <property type="entry name" value="Nucleic acid-binding proteins"/>
    <property type="match status" value="1"/>
</dbReference>
<dbReference type="GO" id="GO:0003723">
    <property type="term" value="F:RNA binding"/>
    <property type="evidence" value="ECO:0007669"/>
    <property type="project" value="UniProtKB-UniRule"/>
</dbReference>
<dbReference type="Pfam" id="PF08529">
    <property type="entry name" value="NusA_N"/>
    <property type="match status" value="1"/>
</dbReference>
<dbReference type="GO" id="GO:0005829">
    <property type="term" value="C:cytosol"/>
    <property type="evidence" value="ECO:0007669"/>
    <property type="project" value="TreeGrafter"/>
</dbReference>
<evidence type="ECO:0000313" key="10">
    <source>
        <dbReference type="EMBL" id="MBA5728777.1"/>
    </source>
</evidence>
<keyword evidence="6 7" id="KW-0804">Transcription</keyword>
<organism evidence="10 11">
    <name type="scientific">Ruoffia halotolerans</name>
    <dbReference type="NCBI Taxonomy" id="2748684"/>
    <lineage>
        <taxon>Bacteria</taxon>
        <taxon>Bacillati</taxon>
        <taxon>Bacillota</taxon>
        <taxon>Bacilli</taxon>
        <taxon>Lactobacillales</taxon>
        <taxon>Aerococcaceae</taxon>
        <taxon>Ruoffia</taxon>
    </lineage>
</organism>
<protein>
    <recommendedName>
        <fullName evidence="7">Transcription termination/antitermination protein NusA</fullName>
    </recommendedName>
</protein>
<dbReference type="InterPro" id="IPR003029">
    <property type="entry name" value="S1_domain"/>
</dbReference>
<comment type="subcellular location">
    <subcellularLocation>
        <location evidence="7">Cytoplasm</location>
    </subcellularLocation>
</comment>
<dbReference type="PANTHER" id="PTHR22648">
    <property type="entry name" value="TRANSCRIPTION TERMINATION FACTOR NUSA"/>
    <property type="match status" value="1"/>
</dbReference>
<feature type="domain" description="S1 motif" evidence="9">
    <location>
        <begin position="135"/>
        <end position="199"/>
    </location>
</feature>
<dbReference type="InterPro" id="IPR009019">
    <property type="entry name" value="KH_sf_prok-type"/>
</dbReference>
<dbReference type="SMART" id="SM00322">
    <property type="entry name" value="KH"/>
    <property type="match status" value="2"/>
</dbReference>
<dbReference type="PANTHER" id="PTHR22648:SF0">
    <property type="entry name" value="TRANSCRIPTION TERMINATION_ANTITERMINATION PROTEIN NUSA"/>
    <property type="match status" value="1"/>
</dbReference>
<dbReference type="InterPro" id="IPR015946">
    <property type="entry name" value="KH_dom-like_a/b"/>
</dbReference>
<dbReference type="Pfam" id="PF26594">
    <property type="entry name" value="KH_NusA_2nd"/>
    <property type="match status" value="1"/>
</dbReference>
<dbReference type="GO" id="GO:0031564">
    <property type="term" value="P:transcription antitermination"/>
    <property type="evidence" value="ECO:0007669"/>
    <property type="project" value="UniProtKB-UniRule"/>
</dbReference>
<dbReference type="Pfam" id="PF00575">
    <property type="entry name" value="S1"/>
    <property type="match status" value="1"/>
</dbReference>
<feature type="region of interest" description="Disordered" evidence="8">
    <location>
        <begin position="390"/>
        <end position="444"/>
    </location>
</feature>
<dbReference type="Pfam" id="PF13184">
    <property type="entry name" value="KH_NusA_1st"/>
    <property type="match status" value="1"/>
</dbReference>
<evidence type="ECO:0000256" key="4">
    <source>
        <dbReference type="ARBA" id="ARBA00022884"/>
    </source>
</evidence>
<comment type="similarity">
    <text evidence="7">Belongs to the NusA family.</text>
</comment>
<comment type="subunit">
    <text evidence="7">Monomer. Binds directly to the core enzyme of the DNA-dependent RNA polymerase and to nascent RNA.</text>
</comment>
<name>A0A839A445_9LACT</name>
<dbReference type="InterPro" id="IPR058582">
    <property type="entry name" value="KH_NusA_2nd"/>
</dbReference>
<dbReference type="PROSITE" id="PS50126">
    <property type="entry name" value="S1"/>
    <property type="match status" value="1"/>
</dbReference>
<dbReference type="InterPro" id="IPR013735">
    <property type="entry name" value="TF_NusA_N"/>
</dbReference>
<feature type="compositionally biased region" description="Acidic residues" evidence="8">
    <location>
        <begin position="429"/>
        <end position="444"/>
    </location>
</feature>
<dbReference type="FunFam" id="3.30.300.20:FF:000005">
    <property type="entry name" value="Transcription termination/antitermination protein NusA"/>
    <property type="match status" value="1"/>
</dbReference>
<accession>A0A839A445</accession>
<dbReference type="Gene3D" id="3.30.300.20">
    <property type="match status" value="2"/>
</dbReference>
<dbReference type="HAMAP" id="MF_00945_B">
    <property type="entry name" value="NusA_B"/>
    <property type="match status" value="1"/>
</dbReference>
<dbReference type="CDD" id="cd22529">
    <property type="entry name" value="KH-II_NusA_rpt2"/>
    <property type="match status" value="1"/>
</dbReference>
<dbReference type="InterPro" id="IPR030842">
    <property type="entry name" value="TF_NusA_bacterial"/>
</dbReference>
<feature type="compositionally biased region" description="Acidic residues" evidence="8">
    <location>
        <begin position="390"/>
        <end position="421"/>
    </location>
</feature>
<comment type="function">
    <text evidence="7">Participates in both transcription termination and antitermination.</text>
</comment>
<dbReference type="InterPro" id="IPR012340">
    <property type="entry name" value="NA-bd_OB-fold"/>
</dbReference>
<evidence type="ECO:0000256" key="3">
    <source>
        <dbReference type="ARBA" id="ARBA00022814"/>
    </source>
</evidence>
<evidence type="ECO:0000256" key="2">
    <source>
        <dbReference type="ARBA" id="ARBA00022490"/>
    </source>
</evidence>
<dbReference type="GO" id="GO:0003700">
    <property type="term" value="F:DNA-binding transcription factor activity"/>
    <property type="evidence" value="ECO:0007669"/>
    <property type="project" value="InterPro"/>
</dbReference>
<dbReference type="FunFam" id="3.30.300.20:FF:000002">
    <property type="entry name" value="Transcription termination/antitermination protein NusA"/>
    <property type="match status" value="1"/>
</dbReference>
<keyword evidence="1 7" id="KW-0806">Transcription termination</keyword>
<dbReference type="InterPro" id="IPR004087">
    <property type="entry name" value="KH_dom"/>
</dbReference>
<dbReference type="GO" id="GO:0006353">
    <property type="term" value="P:DNA-templated transcription termination"/>
    <property type="evidence" value="ECO:0007669"/>
    <property type="project" value="UniProtKB-UniRule"/>
</dbReference>
<sequence>MSKDLVQAMQILEEEKGISSQVIKEALESALVLAYKKRYDNAQNVEVEFDEESGSIKVFSVKEVVETKYDPTFEISLEEALEINRAYEIGDKIKFEVTPNDFGRIATQTAKHVVMQRIREAERDIIYNEFIQYEDEILTGTVERFEKGIVYINLDKVEAVMPIREQIAGENLEIDERVKVYVSKIDKTPRGPQVVVSRSHPDFLRRLFEQEVPEIYDGIVEIVSISREAGDRSKVAVRSRDENIDPVGTCVGQKGQRVQTIVNELNGENMDIIEYSEDPATFIRNAMSPAEVINVIFEEEGNSCIVVVPDYQLSLAIGKKGQNARLAARLTSHKIDIKSETAYEEYLSEQSAEIEEDYLVNNEVELTEEYDAFDEAEIIADVEEIEEIEEIEEQDSVNEQLEEQDLDENNYDAEAVEDAISEVEHDHEQDYDELLEEQEEQDEL</sequence>
<keyword evidence="5 7" id="KW-0805">Transcription regulation</keyword>
<proteinExistence type="inferred from homology"/>
<dbReference type="InterPro" id="IPR036555">
    <property type="entry name" value="NusA_N_sf"/>
</dbReference>
<evidence type="ECO:0000256" key="6">
    <source>
        <dbReference type="ARBA" id="ARBA00023163"/>
    </source>
</evidence>
<dbReference type="Proteomes" id="UP000571018">
    <property type="component" value="Unassembled WGS sequence"/>
</dbReference>
<dbReference type="EMBL" id="JACAOA010000005">
    <property type="protein sequence ID" value="MBA5728777.1"/>
    <property type="molecule type" value="Genomic_DNA"/>
</dbReference>
<keyword evidence="2 7" id="KW-0963">Cytoplasm</keyword>
<dbReference type="SMART" id="SM00316">
    <property type="entry name" value="S1"/>
    <property type="match status" value="1"/>
</dbReference>
<dbReference type="Gene3D" id="2.40.50.140">
    <property type="entry name" value="Nucleic acid-binding proteins"/>
    <property type="match status" value="1"/>
</dbReference>
<dbReference type="FunFam" id="3.30.1480.10:FF:000002">
    <property type="entry name" value="Transcription termination/antitermination protein NusA"/>
    <property type="match status" value="1"/>
</dbReference>
<evidence type="ECO:0000256" key="1">
    <source>
        <dbReference type="ARBA" id="ARBA00022472"/>
    </source>
</evidence>
<reference evidence="10 11" key="1">
    <citation type="submission" date="2020-06" db="EMBL/GenBank/DDBJ databases">
        <title>Reclassification of Facklamia ignava, Facklamia soureckii and Facklami tabacinasalis as Falseniella iganva gen. nov., comb. nov., Hutsoniella ignava gen. nov., comb. nov., and Ruoffia tabacinasalis gen. nov., comb. nov and description of Ruoffia haltotolerans sp. nov., isolated from hypersaline Inland Sea of Qatar.</title>
        <authorList>
            <person name="Fotedar R."/>
            <person name="Sankaranarayanan K."/>
            <person name="Lawson P."/>
            <person name="Caldwell M."/>
            <person name="Zeyara A."/>
            <person name="Al Malki A."/>
            <person name="Ali M."/>
        </authorList>
    </citation>
    <scope>NUCLEOTIDE SEQUENCE [LARGE SCALE GENOMIC DNA]</scope>
    <source>
        <strain evidence="10 11">INB8</strain>
    </source>
</reference>
<evidence type="ECO:0000313" key="11">
    <source>
        <dbReference type="Proteomes" id="UP000571018"/>
    </source>
</evidence>
<comment type="caution">
    <text evidence="10">The sequence shown here is derived from an EMBL/GenBank/DDBJ whole genome shotgun (WGS) entry which is preliminary data.</text>
</comment>
<dbReference type="SUPFAM" id="SSF69705">
    <property type="entry name" value="Transcription factor NusA, N-terminal domain"/>
    <property type="match status" value="1"/>
</dbReference>
<dbReference type="Gene3D" id="3.30.1480.10">
    <property type="entry name" value="NusA, N-terminal domain"/>
    <property type="match status" value="1"/>
</dbReference>
<keyword evidence="4 7" id="KW-0694">RNA-binding</keyword>
<evidence type="ECO:0000256" key="5">
    <source>
        <dbReference type="ARBA" id="ARBA00023015"/>
    </source>
</evidence>
<dbReference type="InterPro" id="IPR025249">
    <property type="entry name" value="TF_NusA_KH_1st"/>
</dbReference>
<gene>
    <name evidence="7 10" type="primary">nusA</name>
    <name evidence="10" type="ORF">HW423_03140</name>
</gene>
<evidence type="ECO:0000259" key="9">
    <source>
        <dbReference type="PROSITE" id="PS50126"/>
    </source>
</evidence>
<keyword evidence="11" id="KW-1185">Reference proteome</keyword>